<accession>A0A4T2GJM2</accession>
<comment type="caution">
    <text evidence="2">The sequence shown here is derived from an EMBL/GenBank/DDBJ whole genome shotgun (WGS) entry which is preliminary data.</text>
</comment>
<dbReference type="EMBL" id="SSXO01000007">
    <property type="protein sequence ID" value="TIH98080.1"/>
    <property type="molecule type" value="Genomic_DNA"/>
</dbReference>
<dbReference type="InterPro" id="IPR051448">
    <property type="entry name" value="CdaR-like_regulators"/>
</dbReference>
<name>A0A4T2GJM2_STRSU</name>
<dbReference type="Gene3D" id="1.10.10.2840">
    <property type="entry name" value="PucR C-terminal helix-turn-helix domain"/>
    <property type="match status" value="1"/>
</dbReference>
<evidence type="ECO:0000313" key="3">
    <source>
        <dbReference type="Proteomes" id="UP000305165"/>
    </source>
</evidence>
<sequence length="283" mass="32925">MDKERVLQYFPQAKWSNARPQQGEAFVKLVDGQYLTLGEGLSDRERFLLDLLQGEGTESQQSPWRLFLDGKRSLPQPIAALQFVQVRLWSDVEDEVRQAWRQTMEDLLPNLVAWYASTASDYVFVLEQSPYLDCREILRDTLSALEFDFGLRLTVFVGQVWPEEVAASWPQLFQQEEALFQEWCQTYNHSTLLQFSQLFLWSGKSYASLKTGVAQLVSKQDLGDVIRALWAEGAVLTKTAQRLYIHRNTLQYRLDKWQEWTGLQLKELNDLAVCYHAIIDDEF</sequence>
<dbReference type="OrthoDB" id="9792148at2"/>
<evidence type="ECO:0000259" key="1">
    <source>
        <dbReference type="Pfam" id="PF13556"/>
    </source>
</evidence>
<proteinExistence type="predicted"/>
<dbReference type="SUPFAM" id="SSF46689">
    <property type="entry name" value="Homeodomain-like"/>
    <property type="match status" value="1"/>
</dbReference>
<dbReference type="PANTHER" id="PTHR33744:SF15">
    <property type="entry name" value="CARBOHYDRATE DIACID REGULATOR"/>
    <property type="match status" value="1"/>
</dbReference>
<protein>
    <submittedName>
        <fullName evidence="2">Transcriptional regulator</fullName>
    </submittedName>
</protein>
<gene>
    <name evidence="2" type="ORF">FAJ39_09800</name>
</gene>
<feature type="domain" description="PucR C-terminal helix-turn-helix" evidence="1">
    <location>
        <begin position="225"/>
        <end position="277"/>
    </location>
</feature>
<reference evidence="2 3" key="1">
    <citation type="submission" date="2019-04" db="EMBL/GenBank/DDBJ databases">
        <title>Genome analysis of Streptococcus suis strain WUSS424.</title>
        <authorList>
            <person name="Chen H."/>
            <person name="Gao X."/>
            <person name="Wu Z."/>
        </authorList>
    </citation>
    <scope>NUCLEOTIDE SEQUENCE [LARGE SCALE GENOMIC DNA]</scope>
    <source>
        <strain evidence="2 3">WUSS424</strain>
    </source>
</reference>
<dbReference type="InterPro" id="IPR042070">
    <property type="entry name" value="PucR_C-HTH_sf"/>
</dbReference>
<dbReference type="InterPro" id="IPR009057">
    <property type="entry name" value="Homeodomain-like_sf"/>
</dbReference>
<dbReference type="Pfam" id="PF13556">
    <property type="entry name" value="HTH_30"/>
    <property type="match status" value="1"/>
</dbReference>
<evidence type="ECO:0000313" key="2">
    <source>
        <dbReference type="EMBL" id="TIH98080.1"/>
    </source>
</evidence>
<dbReference type="Proteomes" id="UP000305165">
    <property type="component" value="Unassembled WGS sequence"/>
</dbReference>
<organism evidence="2 3">
    <name type="scientific">Streptococcus suis</name>
    <dbReference type="NCBI Taxonomy" id="1307"/>
    <lineage>
        <taxon>Bacteria</taxon>
        <taxon>Bacillati</taxon>
        <taxon>Bacillota</taxon>
        <taxon>Bacilli</taxon>
        <taxon>Lactobacillales</taxon>
        <taxon>Streptococcaceae</taxon>
        <taxon>Streptococcus</taxon>
    </lineage>
</organism>
<dbReference type="AlphaFoldDB" id="A0A4T2GJM2"/>
<dbReference type="InterPro" id="IPR025736">
    <property type="entry name" value="PucR_C-HTH_dom"/>
</dbReference>
<dbReference type="PANTHER" id="PTHR33744">
    <property type="entry name" value="CARBOHYDRATE DIACID REGULATOR"/>
    <property type="match status" value="1"/>
</dbReference>